<dbReference type="OrthoDB" id="3297395at2"/>
<name>A0A545AMS3_9ACTN</name>
<accession>A0A545AMS3</accession>
<reference evidence="1 2" key="1">
    <citation type="submission" date="2019-07" db="EMBL/GenBank/DDBJ databases">
        <title>Cryptosporangium phraense sp. nov., isolated from plant litter.</title>
        <authorList>
            <person name="Suriyachadkun C."/>
        </authorList>
    </citation>
    <scope>NUCLEOTIDE SEQUENCE [LARGE SCALE GENOMIC DNA]</scope>
    <source>
        <strain evidence="1 2">A-T 5661</strain>
    </source>
</reference>
<evidence type="ECO:0000313" key="2">
    <source>
        <dbReference type="Proteomes" id="UP000317982"/>
    </source>
</evidence>
<sequence length="123" mass="13778">MTFDAPVLPVHELSNAELEEAVRSGHFYRARAVFELGDRARSDTDAADRLGALTQLSLLQNDRLFHLVSLAWAAIISLLSAEAPHPRSVAYAAFAGLEDDDQRRLLRYLKVDRIEDAHPGRLR</sequence>
<dbReference type="InParanoid" id="A0A545AMS3"/>
<dbReference type="EMBL" id="VIRS01000017">
    <property type="protein sequence ID" value="TQS42637.1"/>
    <property type="molecule type" value="Genomic_DNA"/>
</dbReference>
<proteinExistence type="predicted"/>
<protein>
    <submittedName>
        <fullName evidence="1">Uncharacterized protein</fullName>
    </submittedName>
</protein>
<keyword evidence="2" id="KW-1185">Reference proteome</keyword>
<evidence type="ECO:0000313" key="1">
    <source>
        <dbReference type="EMBL" id="TQS42637.1"/>
    </source>
</evidence>
<dbReference type="AlphaFoldDB" id="A0A545AMS3"/>
<comment type="caution">
    <text evidence="1">The sequence shown here is derived from an EMBL/GenBank/DDBJ whole genome shotgun (WGS) entry which is preliminary data.</text>
</comment>
<dbReference type="Proteomes" id="UP000317982">
    <property type="component" value="Unassembled WGS sequence"/>
</dbReference>
<organism evidence="1 2">
    <name type="scientific">Cryptosporangium phraense</name>
    <dbReference type="NCBI Taxonomy" id="2593070"/>
    <lineage>
        <taxon>Bacteria</taxon>
        <taxon>Bacillati</taxon>
        <taxon>Actinomycetota</taxon>
        <taxon>Actinomycetes</taxon>
        <taxon>Cryptosporangiales</taxon>
        <taxon>Cryptosporangiaceae</taxon>
        <taxon>Cryptosporangium</taxon>
    </lineage>
</organism>
<gene>
    <name evidence="1" type="ORF">FL583_23390</name>
</gene>
<dbReference type="RefSeq" id="WP_142706945.1">
    <property type="nucleotide sequence ID" value="NZ_VIRS01000017.1"/>
</dbReference>